<evidence type="ECO:0000259" key="6">
    <source>
        <dbReference type="Pfam" id="PF00149"/>
    </source>
</evidence>
<dbReference type="InterPro" id="IPR004617">
    <property type="entry name" value="ApaH"/>
</dbReference>
<evidence type="ECO:0000256" key="4">
    <source>
        <dbReference type="ARBA" id="ARBA00049417"/>
    </source>
</evidence>
<comment type="function">
    <text evidence="1 5">Hydrolyzes diadenosine 5',5'''-P1,P4-tetraphosphate to yield ADP.</text>
</comment>
<sequence length="271" mass="31057">MSTYLIGDIHGCYKELQLILAQVKFNPDKDQLWLTGDLVARGPHSLEVLRFLYTAGKCIKLVLGNHDLNLLAMYAGKSRKKPKEPLKNVLEAHDIKLLINWLRHQPLLQFDEKNKLIMSHAGITPQWDIHTARTCAQEIQEILSSNSYLTFLESLYGDTPNHWSQTLTGLSRLHFSSNVLTRMRYCFPDGTLEMISKAPLNQTPFPLKPWFNIPRLIDKDYTIIFGHWAALAGKRLPHGFIGLDTGCCWGGKLTMLRWEDKKIFTQISLQT</sequence>
<evidence type="ECO:0000256" key="3">
    <source>
        <dbReference type="ARBA" id="ARBA00022801"/>
    </source>
</evidence>
<protein>
    <recommendedName>
        <fullName evidence="5">Bis(5'-nucleosyl)-tetraphosphatase, symmetrical</fullName>
        <ecNumber evidence="5">3.6.1.41</ecNumber>
    </recommendedName>
    <alternativeName>
        <fullName evidence="5">Ap4A hydrolase</fullName>
    </alternativeName>
    <alternativeName>
        <fullName evidence="5">Diadenosine 5',5'''-P1,P4-tetraphosphate pyrophosphohydrolase</fullName>
    </alternativeName>
    <alternativeName>
        <fullName evidence="5">Diadenosine tetraphosphatase</fullName>
    </alternativeName>
</protein>
<evidence type="ECO:0000256" key="1">
    <source>
        <dbReference type="ARBA" id="ARBA00003413"/>
    </source>
</evidence>
<comment type="similarity">
    <text evidence="2 5">Belongs to the Ap4A hydrolase family.</text>
</comment>
<dbReference type="EMBL" id="LR217703">
    <property type="protein sequence ID" value="VFP79457.1"/>
    <property type="molecule type" value="Genomic_DNA"/>
</dbReference>
<feature type="domain" description="Calcineurin-like phosphoesterase" evidence="6">
    <location>
        <begin position="2"/>
        <end position="143"/>
    </location>
</feature>
<keyword evidence="3 5" id="KW-0378">Hydrolase</keyword>
<dbReference type="AlphaFoldDB" id="A0A451D1H2"/>
<dbReference type="Pfam" id="PF00149">
    <property type="entry name" value="Metallophos"/>
    <property type="match status" value="1"/>
</dbReference>
<dbReference type="PANTHER" id="PTHR40942:SF4">
    <property type="entry name" value="CYTOCHROME C5"/>
    <property type="match status" value="1"/>
</dbReference>
<name>A0A451D1H2_9GAMM</name>
<evidence type="ECO:0000313" key="8">
    <source>
        <dbReference type="Proteomes" id="UP000294412"/>
    </source>
</evidence>
<gene>
    <name evidence="5 7" type="primary">apaH</name>
    <name evidence="7" type="ORF">ERCICUMA2628_006</name>
</gene>
<evidence type="ECO:0000313" key="7">
    <source>
        <dbReference type="EMBL" id="VFP79457.1"/>
    </source>
</evidence>
<dbReference type="NCBIfam" id="NF001204">
    <property type="entry name" value="PRK00166.1"/>
    <property type="match status" value="1"/>
</dbReference>
<dbReference type="Gene3D" id="3.60.21.10">
    <property type="match status" value="1"/>
</dbReference>
<dbReference type="InterPro" id="IPR029052">
    <property type="entry name" value="Metallo-depent_PP-like"/>
</dbReference>
<dbReference type="RefSeq" id="WP_157993265.1">
    <property type="nucleotide sequence ID" value="NZ_LR217703.1"/>
</dbReference>
<proteinExistence type="inferred from homology"/>
<dbReference type="GO" id="GO:0008803">
    <property type="term" value="F:bis(5'-nucleosyl)-tetraphosphatase (symmetrical) activity"/>
    <property type="evidence" value="ECO:0007669"/>
    <property type="project" value="UniProtKB-UniRule"/>
</dbReference>
<dbReference type="NCBIfam" id="TIGR00668">
    <property type="entry name" value="apaH"/>
    <property type="match status" value="1"/>
</dbReference>
<dbReference type="EC" id="3.6.1.41" evidence="5"/>
<reference evidence="7 8" key="1">
    <citation type="submission" date="2019-02" db="EMBL/GenBank/DDBJ databases">
        <authorList>
            <person name="Manzano-Marin A."/>
            <person name="Manzano-Marin A."/>
        </authorList>
    </citation>
    <scope>NUCLEOTIDE SEQUENCE [LARGE SCALE GENOMIC DNA]</scope>
    <source>
        <strain evidence="7 8">ErCicuneomaculata</strain>
    </source>
</reference>
<dbReference type="OrthoDB" id="9807890at2"/>
<dbReference type="CDD" id="cd07422">
    <property type="entry name" value="MPP_ApaH"/>
    <property type="match status" value="1"/>
</dbReference>
<accession>A0A451D1H2</accession>
<dbReference type="PANTHER" id="PTHR40942">
    <property type="match status" value="1"/>
</dbReference>
<organism evidence="7 8">
    <name type="scientific">Candidatus Erwinia haradaeae</name>
    <dbReference type="NCBI Taxonomy" id="1922217"/>
    <lineage>
        <taxon>Bacteria</taxon>
        <taxon>Pseudomonadati</taxon>
        <taxon>Pseudomonadota</taxon>
        <taxon>Gammaproteobacteria</taxon>
        <taxon>Enterobacterales</taxon>
        <taxon>Erwiniaceae</taxon>
        <taxon>Erwinia</taxon>
    </lineage>
</organism>
<evidence type="ECO:0000256" key="2">
    <source>
        <dbReference type="ARBA" id="ARBA00005419"/>
    </source>
</evidence>
<dbReference type="HAMAP" id="MF_00199">
    <property type="entry name" value="ApaH"/>
    <property type="match status" value="1"/>
</dbReference>
<dbReference type="PIRSF" id="PIRSF000903">
    <property type="entry name" value="B5n-ttraPtase_sm"/>
    <property type="match status" value="1"/>
</dbReference>
<dbReference type="InterPro" id="IPR004843">
    <property type="entry name" value="Calcineurin-like_PHP"/>
</dbReference>
<dbReference type="SUPFAM" id="SSF56300">
    <property type="entry name" value="Metallo-dependent phosphatases"/>
    <property type="match status" value="1"/>
</dbReference>
<comment type="catalytic activity">
    <reaction evidence="4 5">
        <text>P(1),P(4)-bis(5'-adenosyl) tetraphosphate + H2O = 2 ADP + 2 H(+)</text>
        <dbReference type="Rhea" id="RHEA:24252"/>
        <dbReference type="ChEBI" id="CHEBI:15377"/>
        <dbReference type="ChEBI" id="CHEBI:15378"/>
        <dbReference type="ChEBI" id="CHEBI:58141"/>
        <dbReference type="ChEBI" id="CHEBI:456216"/>
        <dbReference type="EC" id="3.6.1.41"/>
    </reaction>
</comment>
<evidence type="ECO:0000256" key="5">
    <source>
        <dbReference type="HAMAP-Rule" id="MF_00199"/>
    </source>
</evidence>
<dbReference type="Proteomes" id="UP000294412">
    <property type="component" value="Chromosome"/>
</dbReference>